<keyword evidence="1" id="KW-0472">Membrane</keyword>
<protein>
    <recommendedName>
        <fullName evidence="3">Transmembrane protein</fullName>
    </recommendedName>
</protein>
<accession>A0A0E9XB98</accession>
<feature type="transmembrane region" description="Helical" evidence="1">
    <location>
        <begin position="14"/>
        <end position="32"/>
    </location>
</feature>
<keyword evidence="1" id="KW-0812">Transmembrane</keyword>
<keyword evidence="1" id="KW-1133">Transmembrane helix</keyword>
<dbReference type="AlphaFoldDB" id="A0A0E9XB98"/>
<feature type="transmembrane region" description="Helical" evidence="1">
    <location>
        <begin position="44"/>
        <end position="66"/>
    </location>
</feature>
<dbReference type="EMBL" id="GBXM01009624">
    <property type="protein sequence ID" value="JAH98953.1"/>
    <property type="molecule type" value="Transcribed_RNA"/>
</dbReference>
<sequence>MEYIVLHSTASKSVYHLYWLPLLPFLAAFWFLGSDFWSRASVSLFSIFLSCFFFILFILVVFRITCTISALRSFASRLFRFSSLRFLLSSFSLAFSSLSCRVNFFTSSFSLLASIFFSQEERRGLSRSRAENLCLFRSFHTRPDLGLPRGIICCLCVTLDLD</sequence>
<evidence type="ECO:0000256" key="1">
    <source>
        <dbReference type="SAM" id="Phobius"/>
    </source>
</evidence>
<evidence type="ECO:0000313" key="2">
    <source>
        <dbReference type="EMBL" id="JAH98953.1"/>
    </source>
</evidence>
<reference evidence="2" key="1">
    <citation type="submission" date="2014-11" db="EMBL/GenBank/DDBJ databases">
        <authorList>
            <person name="Amaro Gonzalez C."/>
        </authorList>
    </citation>
    <scope>NUCLEOTIDE SEQUENCE</scope>
</reference>
<proteinExistence type="predicted"/>
<reference evidence="2" key="2">
    <citation type="journal article" date="2015" name="Fish Shellfish Immunol.">
        <title>Early steps in the European eel (Anguilla anguilla)-Vibrio vulnificus interaction in the gills: Role of the RtxA13 toxin.</title>
        <authorList>
            <person name="Callol A."/>
            <person name="Pajuelo D."/>
            <person name="Ebbesson L."/>
            <person name="Teles M."/>
            <person name="MacKenzie S."/>
            <person name="Amaro C."/>
        </authorList>
    </citation>
    <scope>NUCLEOTIDE SEQUENCE</scope>
</reference>
<name>A0A0E9XB98_ANGAN</name>
<evidence type="ECO:0008006" key="3">
    <source>
        <dbReference type="Google" id="ProtNLM"/>
    </source>
</evidence>
<organism evidence="2">
    <name type="scientific">Anguilla anguilla</name>
    <name type="common">European freshwater eel</name>
    <name type="synonym">Muraena anguilla</name>
    <dbReference type="NCBI Taxonomy" id="7936"/>
    <lineage>
        <taxon>Eukaryota</taxon>
        <taxon>Metazoa</taxon>
        <taxon>Chordata</taxon>
        <taxon>Craniata</taxon>
        <taxon>Vertebrata</taxon>
        <taxon>Euteleostomi</taxon>
        <taxon>Actinopterygii</taxon>
        <taxon>Neopterygii</taxon>
        <taxon>Teleostei</taxon>
        <taxon>Anguilliformes</taxon>
        <taxon>Anguillidae</taxon>
        <taxon>Anguilla</taxon>
    </lineage>
</organism>